<sequence>MAMGRHGDGKEGQEGDQKQPPKESDGKWERPIPPDKDPDER</sequence>
<feature type="region of interest" description="Disordered" evidence="1">
    <location>
        <begin position="1"/>
        <end position="41"/>
    </location>
</feature>
<gene>
    <name evidence="2" type="ORF">GCM10009863_08670</name>
</gene>
<evidence type="ECO:0000256" key="1">
    <source>
        <dbReference type="SAM" id="MobiDB-lite"/>
    </source>
</evidence>
<comment type="caution">
    <text evidence="2">The sequence shown here is derived from an EMBL/GenBank/DDBJ whole genome shotgun (WGS) entry which is preliminary data.</text>
</comment>
<dbReference type="Proteomes" id="UP001501447">
    <property type="component" value="Unassembled WGS sequence"/>
</dbReference>
<dbReference type="EMBL" id="BAAARJ010000002">
    <property type="protein sequence ID" value="GAA2597465.1"/>
    <property type="molecule type" value="Genomic_DNA"/>
</dbReference>
<organism evidence="2 3">
    <name type="scientific">Streptomyces axinellae</name>
    <dbReference type="NCBI Taxonomy" id="552788"/>
    <lineage>
        <taxon>Bacteria</taxon>
        <taxon>Bacillati</taxon>
        <taxon>Actinomycetota</taxon>
        <taxon>Actinomycetes</taxon>
        <taxon>Kitasatosporales</taxon>
        <taxon>Streptomycetaceae</taxon>
        <taxon>Streptomyces</taxon>
    </lineage>
</organism>
<keyword evidence="3" id="KW-1185">Reference proteome</keyword>
<protein>
    <submittedName>
        <fullName evidence="2">Uncharacterized protein</fullName>
    </submittedName>
</protein>
<accession>A0ABN3PQI8</accession>
<evidence type="ECO:0000313" key="2">
    <source>
        <dbReference type="EMBL" id="GAA2597465.1"/>
    </source>
</evidence>
<name>A0ABN3PQI8_9ACTN</name>
<proteinExistence type="predicted"/>
<reference evidence="3" key="1">
    <citation type="journal article" date="2019" name="Int. J. Syst. Evol. Microbiol.">
        <title>The Global Catalogue of Microorganisms (GCM) 10K type strain sequencing project: providing services to taxonomists for standard genome sequencing and annotation.</title>
        <authorList>
            <consortium name="The Broad Institute Genomics Platform"/>
            <consortium name="The Broad Institute Genome Sequencing Center for Infectious Disease"/>
            <person name="Wu L."/>
            <person name="Ma J."/>
        </authorList>
    </citation>
    <scope>NUCLEOTIDE SEQUENCE [LARGE SCALE GENOMIC DNA]</scope>
    <source>
        <strain evidence="3">JCM 16373</strain>
    </source>
</reference>
<evidence type="ECO:0000313" key="3">
    <source>
        <dbReference type="Proteomes" id="UP001501447"/>
    </source>
</evidence>